<dbReference type="AlphaFoldDB" id="S8AWX4"/>
<dbReference type="EMBL" id="AQGS01000014">
    <property type="protein sequence ID" value="EPS45496.1"/>
    <property type="molecule type" value="Genomic_DNA"/>
</dbReference>
<dbReference type="Gene3D" id="3.30.710.10">
    <property type="entry name" value="Potassium Channel Kv1.1, Chain A"/>
    <property type="match status" value="1"/>
</dbReference>
<keyword evidence="3" id="KW-1185">Reference proteome</keyword>
<dbReference type="Proteomes" id="UP000015100">
    <property type="component" value="Unassembled WGS sequence"/>
</dbReference>
<reference evidence="3" key="2">
    <citation type="submission" date="2013-04" db="EMBL/GenBank/DDBJ databases">
        <title>Genomic mechanisms accounting for the adaptation to parasitism in nematode-trapping fungi.</title>
        <authorList>
            <person name="Ahren D.G."/>
        </authorList>
    </citation>
    <scope>NUCLEOTIDE SEQUENCE [LARGE SCALE GENOMIC DNA]</scope>
    <source>
        <strain evidence="3">CBS 200.50</strain>
    </source>
</reference>
<dbReference type="HOGENOM" id="CLU_1503379_0_0_1"/>
<dbReference type="OrthoDB" id="6359816at2759"/>
<dbReference type="InterPro" id="IPR011333">
    <property type="entry name" value="SKP1/BTB/POZ_sf"/>
</dbReference>
<proteinExistence type="predicted"/>
<evidence type="ECO:0000259" key="1">
    <source>
        <dbReference type="PROSITE" id="PS50097"/>
    </source>
</evidence>
<accession>S8AWX4</accession>
<evidence type="ECO:0000313" key="3">
    <source>
        <dbReference type="Proteomes" id="UP000015100"/>
    </source>
</evidence>
<feature type="domain" description="BTB" evidence="1">
    <location>
        <begin position="43"/>
        <end position="97"/>
    </location>
</feature>
<dbReference type="PROSITE" id="PS50097">
    <property type="entry name" value="BTB"/>
    <property type="match status" value="1"/>
</dbReference>
<dbReference type="SUPFAM" id="SSF54695">
    <property type="entry name" value="POZ domain"/>
    <property type="match status" value="1"/>
</dbReference>
<reference evidence="2 3" key="1">
    <citation type="journal article" date="2013" name="PLoS Genet.">
        <title>Genomic mechanisms accounting for the adaptation to parasitism in nematode-trapping fungi.</title>
        <authorList>
            <person name="Meerupati T."/>
            <person name="Andersson K.M."/>
            <person name="Friman E."/>
            <person name="Kumar D."/>
            <person name="Tunlid A."/>
            <person name="Ahren D."/>
        </authorList>
    </citation>
    <scope>NUCLEOTIDE SEQUENCE [LARGE SCALE GENOMIC DNA]</scope>
    <source>
        <strain evidence="2 3">CBS 200.50</strain>
    </source>
</reference>
<name>S8AWX4_DACHA</name>
<comment type="caution">
    <text evidence="2">The sequence shown here is derived from an EMBL/GenBank/DDBJ whole genome shotgun (WGS) entry which is preliminary data.</text>
</comment>
<dbReference type="InterPro" id="IPR000210">
    <property type="entry name" value="BTB/POZ_dom"/>
</dbReference>
<dbReference type="Pfam" id="PF00651">
    <property type="entry name" value="BTB"/>
    <property type="match status" value="1"/>
</dbReference>
<dbReference type="PANTHER" id="PTHR47843:SF5">
    <property type="entry name" value="BTB_POZ DOMAIN PROTEIN"/>
    <property type="match status" value="1"/>
</dbReference>
<sequence>MADICQDAADASWEDDEFYVDEPPIPKPKRSPLWSFYINPTFSDIKVLVGPNKEIFELHRIVLSTRSNYFKVACKESFKEGKAREIWIKEMDPKVFRQDAYQVTYPPLILRDFCAYSQVSERFHLRACALTIQKAGYLRPKALSDLSKDAPGSSMCLGIFMDVCQDNLSSVREASLRIH</sequence>
<dbReference type="PANTHER" id="PTHR47843">
    <property type="entry name" value="BTB DOMAIN-CONTAINING PROTEIN-RELATED"/>
    <property type="match status" value="1"/>
</dbReference>
<dbReference type="CDD" id="cd18186">
    <property type="entry name" value="BTB_POZ_ZBTB_KLHL-like"/>
    <property type="match status" value="1"/>
</dbReference>
<organism evidence="2 3">
    <name type="scientific">Dactylellina haptotyla (strain CBS 200.50)</name>
    <name type="common">Nematode-trapping fungus</name>
    <name type="synonym">Monacrosporium haptotylum</name>
    <dbReference type="NCBI Taxonomy" id="1284197"/>
    <lineage>
        <taxon>Eukaryota</taxon>
        <taxon>Fungi</taxon>
        <taxon>Dikarya</taxon>
        <taxon>Ascomycota</taxon>
        <taxon>Pezizomycotina</taxon>
        <taxon>Orbiliomycetes</taxon>
        <taxon>Orbiliales</taxon>
        <taxon>Orbiliaceae</taxon>
        <taxon>Dactylellina</taxon>
    </lineage>
</organism>
<evidence type="ECO:0000313" key="2">
    <source>
        <dbReference type="EMBL" id="EPS45496.1"/>
    </source>
</evidence>
<gene>
    <name evidence="2" type="ORF">H072_498</name>
</gene>
<protein>
    <recommendedName>
        <fullName evidence="1">BTB domain-containing protein</fullName>
    </recommendedName>
</protein>